<dbReference type="InParanoid" id="H6QU98"/>
<dbReference type="KEGG" id="pgr:PGTG_22283"/>
<dbReference type="GeneID" id="13542366"/>
<keyword evidence="2" id="KW-1185">Reference proteome</keyword>
<accession>H6QU98</accession>
<dbReference type="AlphaFoldDB" id="H6QU98"/>
<dbReference type="OrthoDB" id="10394600at2759"/>
<organism evidence="1 2">
    <name type="scientific">Puccinia graminis f. sp. tritici (strain CRL 75-36-700-3 / race SCCL)</name>
    <name type="common">Black stem rust fungus</name>
    <dbReference type="NCBI Taxonomy" id="418459"/>
    <lineage>
        <taxon>Eukaryota</taxon>
        <taxon>Fungi</taxon>
        <taxon>Dikarya</taxon>
        <taxon>Basidiomycota</taxon>
        <taxon>Pucciniomycotina</taxon>
        <taxon>Pucciniomycetes</taxon>
        <taxon>Pucciniales</taxon>
        <taxon>Pucciniaceae</taxon>
        <taxon>Puccinia</taxon>
    </lineage>
</organism>
<dbReference type="VEuPathDB" id="FungiDB:PGTG_22283"/>
<reference evidence="2" key="1">
    <citation type="journal article" date="2011" name="Proc. Natl. Acad. Sci. U.S.A.">
        <title>Obligate biotrophy features unraveled by the genomic analysis of rust fungi.</title>
        <authorList>
            <person name="Duplessis S."/>
            <person name="Cuomo C.A."/>
            <person name="Lin Y.-C."/>
            <person name="Aerts A."/>
            <person name="Tisserant E."/>
            <person name="Veneault-Fourrey C."/>
            <person name="Joly D.L."/>
            <person name="Hacquard S."/>
            <person name="Amselem J."/>
            <person name="Cantarel B.L."/>
            <person name="Chiu R."/>
            <person name="Coutinho P.M."/>
            <person name="Feau N."/>
            <person name="Field M."/>
            <person name="Frey P."/>
            <person name="Gelhaye E."/>
            <person name="Goldberg J."/>
            <person name="Grabherr M.G."/>
            <person name="Kodira C.D."/>
            <person name="Kohler A."/>
            <person name="Kuees U."/>
            <person name="Lindquist E.A."/>
            <person name="Lucas S.M."/>
            <person name="Mago R."/>
            <person name="Mauceli E."/>
            <person name="Morin E."/>
            <person name="Murat C."/>
            <person name="Pangilinan J.L."/>
            <person name="Park R."/>
            <person name="Pearson M."/>
            <person name="Quesneville H."/>
            <person name="Rouhier N."/>
            <person name="Sakthikumar S."/>
            <person name="Salamov A.A."/>
            <person name="Schmutz J."/>
            <person name="Selles B."/>
            <person name="Shapiro H."/>
            <person name="Tanguay P."/>
            <person name="Tuskan G.A."/>
            <person name="Henrissat B."/>
            <person name="Van de Peer Y."/>
            <person name="Rouze P."/>
            <person name="Ellis J.G."/>
            <person name="Dodds P.N."/>
            <person name="Schein J.E."/>
            <person name="Zhong S."/>
            <person name="Hamelin R.C."/>
            <person name="Grigoriev I.V."/>
            <person name="Szabo L.J."/>
            <person name="Martin F."/>
        </authorList>
    </citation>
    <scope>NUCLEOTIDE SEQUENCE [LARGE SCALE GENOMIC DNA]</scope>
    <source>
        <strain evidence="2">CRL 75-36-700-3 / race SCCL</strain>
    </source>
</reference>
<evidence type="ECO:0000313" key="2">
    <source>
        <dbReference type="Proteomes" id="UP000008783"/>
    </source>
</evidence>
<proteinExistence type="predicted"/>
<protein>
    <submittedName>
        <fullName evidence="1">Uncharacterized protein</fullName>
    </submittedName>
</protein>
<dbReference type="HOGENOM" id="CLU_2961904_0_0_1"/>
<dbReference type="Proteomes" id="UP000008783">
    <property type="component" value="Unassembled WGS sequence"/>
</dbReference>
<sequence>MSKFLRQKSCNCQDEDSSTALEATNTLLRQITNHIEAQENIHVDPNQAQDTMHSSLMEE</sequence>
<name>H6QU98_PUCGT</name>
<dbReference type="EMBL" id="DS178333">
    <property type="protein sequence ID" value="EHS64561.1"/>
    <property type="molecule type" value="Genomic_DNA"/>
</dbReference>
<dbReference type="RefSeq" id="XP_003888920.1">
    <property type="nucleotide sequence ID" value="XM_003888871.1"/>
</dbReference>
<evidence type="ECO:0000313" key="1">
    <source>
        <dbReference type="EMBL" id="EHS64561.1"/>
    </source>
</evidence>
<gene>
    <name evidence="1" type="ORF">PGTG_22283</name>
</gene>